<dbReference type="PROSITE" id="PS00330">
    <property type="entry name" value="HEMOLYSIN_CALCIUM"/>
    <property type="match status" value="1"/>
</dbReference>
<comment type="subcellular location">
    <subcellularLocation>
        <location evidence="1">Secreted</location>
    </subcellularLocation>
</comment>
<dbReference type="InterPro" id="IPR011049">
    <property type="entry name" value="Serralysin-like_metalloprot_C"/>
</dbReference>
<reference evidence="3" key="2">
    <citation type="submission" date="2023-01" db="EMBL/GenBank/DDBJ databases">
        <authorList>
            <person name="Sun Q."/>
            <person name="Evtushenko L."/>
        </authorList>
    </citation>
    <scope>NUCLEOTIDE SEQUENCE</scope>
    <source>
        <strain evidence="3">VKM B-2347</strain>
    </source>
</reference>
<name>A0A9W6J0G2_9HYPH</name>
<dbReference type="Gene3D" id="2.150.10.10">
    <property type="entry name" value="Serralysin-like metalloprotease, C-terminal"/>
    <property type="match status" value="6"/>
</dbReference>
<reference evidence="3" key="1">
    <citation type="journal article" date="2014" name="Int. J. Syst. Evol. Microbiol.">
        <title>Complete genome sequence of Corynebacterium casei LMG S-19264T (=DSM 44701T), isolated from a smear-ripened cheese.</title>
        <authorList>
            <consortium name="US DOE Joint Genome Institute (JGI-PGF)"/>
            <person name="Walter F."/>
            <person name="Albersmeier A."/>
            <person name="Kalinowski J."/>
            <person name="Ruckert C."/>
        </authorList>
    </citation>
    <scope>NUCLEOTIDE SEQUENCE</scope>
    <source>
        <strain evidence="3">VKM B-2347</strain>
    </source>
</reference>
<keyword evidence="2" id="KW-0964">Secreted</keyword>
<dbReference type="PANTHER" id="PTHR38340:SF1">
    <property type="entry name" value="S-LAYER PROTEIN"/>
    <property type="match status" value="1"/>
</dbReference>
<evidence type="ECO:0008006" key="5">
    <source>
        <dbReference type="Google" id="ProtNLM"/>
    </source>
</evidence>
<dbReference type="Pfam" id="PF00353">
    <property type="entry name" value="HemolysinCabind"/>
    <property type="match status" value="8"/>
</dbReference>
<dbReference type="GO" id="GO:0005576">
    <property type="term" value="C:extracellular region"/>
    <property type="evidence" value="ECO:0007669"/>
    <property type="project" value="UniProtKB-SubCell"/>
</dbReference>
<evidence type="ECO:0000256" key="2">
    <source>
        <dbReference type="ARBA" id="ARBA00022525"/>
    </source>
</evidence>
<dbReference type="PRINTS" id="PR00313">
    <property type="entry name" value="CABNDNGRPT"/>
</dbReference>
<gene>
    <name evidence="3" type="ORF">GCM10008179_21590</name>
</gene>
<dbReference type="InterPro" id="IPR001343">
    <property type="entry name" value="Hemolysn_Ca-bd"/>
</dbReference>
<dbReference type="InterPro" id="IPR018511">
    <property type="entry name" value="Hemolysin-typ_Ca-bd_CS"/>
</dbReference>
<dbReference type="AlphaFoldDB" id="A0A9W6J0G2"/>
<proteinExistence type="predicted"/>
<dbReference type="InterPro" id="IPR050557">
    <property type="entry name" value="RTX_toxin/Mannuronan_C5-epim"/>
</dbReference>
<organism evidence="3 4">
    <name type="scientific">Hansschlegelia plantiphila</name>
    <dbReference type="NCBI Taxonomy" id="374655"/>
    <lineage>
        <taxon>Bacteria</taxon>
        <taxon>Pseudomonadati</taxon>
        <taxon>Pseudomonadota</taxon>
        <taxon>Alphaproteobacteria</taxon>
        <taxon>Hyphomicrobiales</taxon>
        <taxon>Methylopilaceae</taxon>
        <taxon>Hansschlegelia</taxon>
    </lineage>
</organism>
<dbReference type="SUPFAM" id="SSF51120">
    <property type="entry name" value="beta-Roll"/>
    <property type="match status" value="4"/>
</dbReference>
<keyword evidence="4" id="KW-1185">Reference proteome</keyword>
<dbReference type="PANTHER" id="PTHR38340">
    <property type="entry name" value="S-LAYER PROTEIN"/>
    <property type="match status" value="1"/>
</dbReference>
<protein>
    <recommendedName>
        <fullName evidence="5">Calcium-binding protein</fullName>
    </recommendedName>
</protein>
<evidence type="ECO:0000313" key="3">
    <source>
        <dbReference type="EMBL" id="GLK68521.1"/>
    </source>
</evidence>
<dbReference type="EMBL" id="BSFI01000008">
    <property type="protein sequence ID" value="GLK68521.1"/>
    <property type="molecule type" value="Genomic_DNA"/>
</dbReference>
<accession>A0A9W6J0G2</accession>
<dbReference type="GO" id="GO:0005509">
    <property type="term" value="F:calcium ion binding"/>
    <property type="evidence" value="ECO:0007669"/>
    <property type="project" value="InterPro"/>
</dbReference>
<comment type="caution">
    <text evidence="3">The sequence shown here is derived from an EMBL/GenBank/DDBJ whole genome shotgun (WGS) entry which is preliminary data.</text>
</comment>
<evidence type="ECO:0000313" key="4">
    <source>
        <dbReference type="Proteomes" id="UP001143372"/>
    </source>
</evidence>
<dbReference type="Proteomes" id="UP001143372">
    <property type="component" value="Unassembled WGS sequence"/>
</dbReference>
<sequence>MRMATHIGGAGADNYNATTLGEQDVSNNYSGGAGNDTLTGGNLADTLNGGDDNDFLTGNDGADYISDYGGSNYISAGTGDDTVFEGGTSSTVYGGAGDDSIYASGGPAYVGGEAGDDYISVTGGGSVSAGVGDDLVSVYDGTYSVVLDSGDDYLSFSSGWFTIRGGQGDDVIQGSFDQEVGGQASAVSETPHTATIYGDAGDDLLYASEGADTFDGGAGEDEVSYTYMTAAVQVNLALNVLTGAAAGDSMSRVEDVTGSDFADALTGDGRINYLDGGDGVDTINGGVGGDVLLGGGDGDLLDYAGSSAGVSVNLLTGAVAGGDAEGDSFSGFANLAGSSFNDALTGDGASNLLYGRGGNDTLDGGGGADTMYGAAGDDVFYVATAGDLAAESNGEGTDIVYSSISYSLAGQYVEKLTLTGSANIAGTGNSLANTLTGNAGNNDLNGSSGADTMAGGGGNDSYTVDNAGDKVVEADGAGVDTVDSSVTFSLASQFIEKLNLTGSAAINGSGNSLDNTIVGNSGANALDGSTGADTMTGGSGADFFVFATALGSTNIDHVTDFAAGTDKVRLDDAVFAALSPGALPASAFKDITSTTADSSDRILYNHTTGALFYDVDGSGATAAKQFAVIDNHPTLTATDFAVV</sequence>
<evidence type="ECO:0000256" key="1">
    <source>
        <dbReference type="ARBA" id="ARBA00004613"/>
    </source>
</evidence>